<dbReference type="NCBIfam" id="TIGR03001">
    <property type="entry name" value="Sig-70_gmx1"/>
    <property type="match status" value="1"/>
</dbReference>
<organism evidence="1 2">
    <name type="scientific">Nannocystis exedens</name>
    <dbReference type="NCBI Taxonomy" id="54"/>
    <lineage>
        <taxon>Bacteria</taxon>
        <taxon>Pseudomonadati</taxon>
        <taxon>Myxococcota</taxon>
        <taxon>Polyangia</taxon>
        <taxon>Nannocystales</taxon>
        <taxon>Nannocystaceae</taxon>
        <taxon>Nannocystis</taxon>
    </lineage>
</organism>
<evidence type="ECO:0000313" key="1">
    <source>
        <dbReference type="EMBL" id="SFE84994.1"/>
    </source>
</evidence>
<keyword evidence="2" id="KW-1185">Reference proteome</keyword>
<proteinExistence type="predicted"/>
<dbReference type="EMBL" id="FOMX01000021">
    <property type="protein sequence ID" value="SFE84994.1"/>
    <property type="molecule type" value="Genomic_DNA"/>
</dbReference>
<accession>A0A1I2DWI6</accession>
<dbReference type="STRING" id="54.SAMN02745121_05765"/>
<dbReference type="Proteomes" id="UP000199400">
    <property type="component" value="Unassembled WGS sequence"/>
</dbReference>
<dbReference type="InterPro" id="IPR011745">
    <property type="entry name" value="RNA_pol_sigma70_MYXXA"/>
</dbReference>
<name>A0A1I2DWI6_9BACT</name>
<dbReference type="SUPFAM" id="SSF88659">
    <property type="entry name" value="Sigma3 and sigma4 domains of RNA polymerase sigma factors"/>
    <property type="match status" value="1"/>
</dbReference>
<gene>
    <name evidence="1" type="ORF">SAMN02745121_05765</name>
</gene>
<protein>
    <submittedName>
        <fullName evidence="1">RNA polymerase sigma-70 factor, ECF subfamily</fullName>
    </submittedName>
</protein>
<dbReference type="AlphaFoldDB" id="A0A1I2DWI6"/>
<dbReference type="InterPro" id="IPR013324">
    <property type="entry name" value="RNA_pol_sigma_r3/r4-like"/>
</dbReference>
<sequence length="267" mass="29407">MNDLVDSVLAQARVAWPGTAWQREDIARLLTGVDPQLWSEPSAADRRAELLLAWACLLGDRDAIRHAEARYIRDVVPNLRALDLAGAELDEVVQTLRVALLIGAPGGAPKLARYTGRGALGGFVRTVAVRLALDRKRARQPPDLGELARRLITPLSDPDVDYQKELYTVRFTEALEAAWAKLPMAERLLLRYHLLDQVGIDELAVIYRIHRSTAARRCASARLRLVAATRAELGRAIGVSTRTVDSILRLIATRLDAGPEPLPVEPA</sequence>
<evidence type="ECO:0000313" key="2">
    <source>
        <dbReference type="Proteomes" id="UP000199400"/>
    </source>
</evidence>
<dbReference type="RefSeq" id="WP_170135625.1">
    <property type="nucleotide sequence ID" value="NZ_FOMX01000021.1"/>
</dbReference>
<reference evidence="2" key="1">
    <citation type="submission" date="2016-10" db="EMBL/GenBank/DDBJ databases">
        <authorList>
            <person name="Varghese N."/>
            <person name="Submissions S."/>
        </authorList>
    </citation>
    <scope>NUCLEOTIDE SEQUENCE [LARGE SCALE GENOMIC DNA]</scope>
    <source>
        <strain evidence="2">ATCC 25963</strain>
    </source>
</reference>